<dbReference type="AlphaFoldDB" id="A0A4R2RRF4"/>
<protein>
    <submittedName>
        <fullName evidence="4">Nitrogenase molybdenum-iron protein beta chain</fullName>
    </submittedName>
</protein>
<keyword evidence="1 2" id="KW-0535">Nitrogen fixation</keyword>
<dbReference type="InterPro" id="IPR000318">
    <property type="entry name" value="Nase_comp1_CS"/>
</dbReference>
<evidence type="ECO:0000313" key="5">
    <source>
        <dbReference type="Proteomes" id="UP000294813"/>
    </source>
</evidence>
<organism evidence="4 5">
    <name type="scientific">Heliophilum fasciatum</name>
    <dbReference type="NCBI Taxonomy" id="35700"/>
    <lineage>
        <taxon>Bacteria</taxon>
        <taxon>Bacillati</taxon>
        <taxon>Bacillota</taxon>
        <taxon>Clostridia</taxon>
        <taxon>Eubacteriales</taxon>
        <taxon>Heliobacteriaceae</taxon>
        <taxon>Heliophilum</taxon>
    </lineage>
</organism>
<gene>
    <name evidence="4" type="ORF">EDD73_107110</name>
</gene>
<keyword evidence="5" id="KW-1185">Reference proteome</keyword>
<dbReference type="PANTHER" id="PTHR42956:SF1">
    <property type="entry name" value="NITROGENASE IRON-MOLYBDENUM COFACTOR BIOSYNTHESIS PROTEIN NIFE"/>
    <property type="match status" value="1"/>
</dbReference>
<dbReference type="EMBL" id="SLXT01000007">
    <property type="protein sequence ID" value="TCP65037.1"/>
    <property type="molecule type" value="Genomic_DNA"/>
</dbReference>
<dbReference type="GO" id="GO:0016163">
    <property type="term" value="F:nitrogenase activity"/>
    <property type="evidence" value="ECO:0007669"/>
    <property type="project" value="InterPro"/>
</dbReference>
<dbReference type="RefSeq" id="WP_131918761.1">
    <property type="nucleotide sequence ID" value="NZ_JAOQNU010000007.1"/>
</dbReference>
<dbReference type="SUPFAM" id="SSF53807">
    <property type="entry name" value="Helical backbone' metal receptor"/>
    <property type="match status" value="1"/>
</dbReference>
<feature type="domain" description="Nitrogenase/oxidoreductase component 1" evidence="3">
    <location>
        <begin position="12"/>
        <end position="445"/>
    </location>
</feature>
<dbReference type="InterPro" id="IPR000510">
    <property type="entry name" value="Nase/OxRdtase_comp1"/>
</dbReference>
<dbReference type="Gene3D" id="3.40.50.1980">
    <property type="entry name" value="Nitrogenase molybdenum iron protein domain"/>
    <property type="match status" value="3"/>
</dbReference>
<dbReference type="Pfam" id="PF00148">
    <property type="entry name" value="Oxidored_nitro"/>
    <property type="match status" value="1"/>
</dbReference>
<proteinExistence type="inferred from homology"/>
<dbReference type="PROSITE" id="PS00699">
    <property type="entry name" value="NITROGENASE_1_1"/>
    <property type="match status" value="1"/>
</dbReference>
<dbReference type="Proteomes" id="UP000294813">
    <property type="component" value="Unassembled WGS sequence"/>
</dbReference>
<evidence type="ECO:0000256" key="1">
    <source>
        <dbReference type="ARBA" id="ARBA00023231"/>
    </source>
</evidence>
<evidence type="ECO:0000256" key="2">
    <source>
        <dbReference type="RuleBase" id="RU004021"/>
    </source>
</evidence>
<sequence length="451" mass="48705">MATFIERPRNSCALGGALTTLNALQGVIPIIHASNGCGGNICGTIMAGSGYQGGGYIGALSVPSSNVSEKEILFGGEERLEEQVAATLELVDGQVYVIVTGCMTEIIGDDAKAVARRFQQQGKPVFAAETAGFKGNAYHGYDLLLEALIREGVVGPKGVEKEPHQVNLWGIVPGHDPFWRGDLLEIKRLLGLLGLQVSTFIAPDETADNLRQASKAAGNIIVSQSYGVAAAKVFEEEYGTPFLAVDLPVGPTATADFLRQVGRFLGLETTKVEEVIRREDGQYYWFIERLADFYTDLDMQHYAVVVSNANYSAPIARFLADDLGWLPEVVVVTEPLAEEQKAHIQEALAGLAELKDGQVPKVLFETDPYEIHNAVVAHWPKNNGEKYAHKLSPAFVIGSSFEKDLAAAIGARHLTVSFPILDRVLLDRGYSGYNGALHLVEDLLAVVVGGR</sequence>
<evidence type="ECO:0000259" key="3">
    <source>
        <dbReference type="Pfam" id="PF00148"/>
    </source>
</evidence>
<accession>A0A4R2RRF4</accession>
<dbReference type="PANTHER" id="PTHR42956">
    <property type="entry name" value="NITROGENASE IRON-MOLYBDENUM COFACTOR BIOSYNTHESIS PROTEIN NIFE"/>
    <property type="match status" value="1"/>
</dbReference>
<dbReference type="InterPro" id="IPR049939">
    <property type="entry name" value="NifE-like"/>
</dbReference>
<dbReference type="OrthoDB" id="9802175at2"/>
<reference evidence="4 5" key="1">
    <citation type="submission" date="2019-03" db="EMBL/GenBank/DDBJ databases">
        <title>Genomic Encyclopedia of Type Strains, Phase IV (KMG-IV): sequencing the most valuable type-strain genomes for metagenomic binning, comparative biology and taxonomic classification.</title>
        <authorList>
            <person name="Goeker M."/>
        </authorList>
    </citation>
    <scope>NUCLEOTIDE SEQUENCE [LARGE SCALE GENOMIC DNA]</scope>
    <source>
        <strain evidence="4 5">DSM 11170</strain>
    </source>
</reference>
<comment type="similarity">
    <text evidence="2">Belongs to the NifD/NifK/NifE/NifN family.</text>
</comment>
<comment type="caution">
    <text evidence="4">The sequence shown here is derived from an EMBL/GenBank/DDBJ whole genome shotgun (WGS) entry which is preliminary data.</text>
</comment>
<name>A0A4R2RRF4_9FIRM</name>
<evidence type="ECO:0000313" key="4">
    <source>
        <dbReference type="EMBL" id="TCP65037.1"/>
    </source>
</evidence>